<name>X6NG71_RETFI</name>
<reference evidence="2 3" key="1">
    <citation type="journal article" date="2013" name="Curr. Biol.">
        <title>The Genome of the Foraminiferan Reticulomyxa filosa.</title>
        <authorList>
            <person name="Glockner G."/>
            <person name="Hulsmann N."/>
            <person name="Schleicher M."/>
            <person name="Noegel A.A."/>
            <person name="Eichinger L."/>
            <person name="Gallinger C."/>
            <person name="Pawlowski J."/>
            <person name="Sierra R."/>
            <person name="Euteneuer U."/>
            <person name="Pillet L."/>
            <person name="Moustafa A."/>
            <person name="Platzer M."/>
            <person name="Groth M."/>
            <person name="Szafranski K."/>
            <person name="Schliwa M."/>
        </authorList>
    </citation>
    <scope>NUCLEOTIDE SEQUENCE [LARGE SCALE GENOMIC DNA]</scope>
</reference>
<sequence length="164" mass="18752">MQPRIHQALVRQANQQKYMTTQRLYNRPRVSISMPTSPRILNETPTNEDSVQRTSHYKSTSQASGNRIKLEEVAEEPTDLEEDDRFGIEQLQAERNANFESIAFDEKDGSSDVGMTFADDQIAIQALRSEIQEVRSASAANLDRNKQNAAQRVAQKRRRLNMKT</sequence>
<evidence type="ECO:0000313" key="3">
    <source>
        <dbReference type="Proteomes" id="UP000023152"/>
    </source>
</evidence>
<organism evidence="2 3">
    <name type="scientific">Reticulomyxa filosa</name>
    <dbReference type="NCBI Taxonomy" id="46433"/>
    <lineage>
        <taxon>Eukaryota</taxon>
        <taxon>Sar</taxon>
        <taxon>Rhizaria</taxon>
        <taxon>Retaria</taxon>
        <taxon>Foraminifera</taxon>
        <taxon>Monothalamids</taxon>
        <taxon>Reticulomyxidae</taxon>
        <taxon>Reticulomyxa</taxon>
    </lineage>
</organism>
<comment type="caution">
    <text evidence="2">The sequence shown here is derived from an EMBL/GenBank/DDBJ whole genome shotgun (WGS) entry which is preliminary data.</text>
</comment>
<dbReference type="EMBL" id="ASPP01008828">
    <property type="protein sequence ID" value="ETO24971.1"/>
    <property type="molecule type" value="Genomic_DNA"/>
</dbReference>
<feature type="compositionally biased region" description="Polar residues" evidence="1">
    <location>
        <begin position="43"/>
        <end position="65"/>
    </location>
</feature>
<proteinExistence type="predicted"/>
<evidence type="ECO:0000256" key="1">
    <source>
        <dbReference type="SAM" id="MobiDB-lite"/>
    </source>
</evidence>
<protein>
    <submittedName>
        <fullName evidence="2">Uncharacterized protein</fullName>
    </submittedName>
</protein>
<feature type="region of interest" description="Disordered" evidence="1">
    <location>
        <begin position="33"/>
        <end position="66"/>
    </location>
</feature>
<evidence type="ECO:0000313" key="2">
    <source>
        <dbReference type="EMBL" id="ETO24971.1"/>
    </source>
</evidence>
<dbReference type="AlphaFoldDB" id="X6NG71"/>
<gene>
    <name evidence="2" type="ORF">RFI_12176</name>
</gene>
<keyword evidence="3" id="KW-1185">Reference proteome</keyword>
<feature type="region of interest" description="Disordered" evidence="1">
    <location>
        <begin position="137"/>
        <end position="164"/>
    </location>
</feature>
<accession>X6NG71</accession>
<feature type="compositionally biased region" description="Basic residues" evidence="1">
    <location>
        <begin position="154"/>
        <end position="164"/>
    </location>
</feature>
<dbReference type="Proteomes" id="UP000023152">
    <property type="component" value="Unassembled WGS sequence"/>
</dbReference>